<keyword evidence="3" id="KW-1185">Reference proteome</keyword>
<feature type="compositionally biased region" description="Low complexity" evidence="1">
    <location>
        <begin position="120"/>
        <end position="134"/>
    </location>
</feature>
<evidence type="ECO:0000256" key="1">
    <source>
        <dbReference type="SAM" id="MobiDB-lite"/>
    </source>
</evidence>
<dbReference type="PANTHER" id="PTHR33257:SF58">
    <property type="entry name" value="REJ DOMAIN-CONTAINING PROTEIN"/>
    <property type="match status" value="1"/>
</dbReference>
<dbReference type="EMBL" id="JAAWWB010000012">
    <property type="protein sequence ID" value="KAG6769638.1"/>
    <property type="molecule type" value="Genomic_DNA"/>
</dbReference>
<organism evidence="2 3">
    <name type="scientific">Populus tomentosa</name>
    <name type="common">Chinese white poplar</name>
    <dbReference type="NCBI Taxonomy" id="118781"/>
    <lineage>
        <taxon>Eukaryota</taxon>
        <taxon>Viridiplantae</taxon>
        <taxon>Streptophyta</taxon>
        <taxon>Embryophyta</taxon>
        <taxon>Tracheophyta</taxon>
        <taxon>Spermatophyta</taxon>
        <taxon>Magnoliopsida</taxon>
        <taxon>eudicotyledons</taxon>
        <taxon>Gunneridae</taxon>
        <taxon>Pentapetalae</taxon>
        <taxon>rosids</taxon>
        <taxon>fabids</taxon>
        <taxon>Malpighiales</taxon>
        <taxon>Salicaceae</taxon>
        <taxon>Saliceae</taxon>
        <taxon>Populus</taxon>
    </lineage>
</organism>
<name>A0A8X7ZNV0_POPTO</name>
<evidence type="ECO:0000313" key="2">
    <source>
        <dbReference type="EMBL" id="KAG6769638.1"/>
    </source>
</evidence>
<dbReference type="Proteomes" id="UP000886885">
    <property type="component" value="Chromosome 6D"/>
</dbReference>
<protein>
    <submittedName>
        <fullName evidence="2">Uncharacterized protein</fullName>
    </submittedName>
</protein>
<dbReference type="PANTHER" id="PTHR33257">
    <property type="entry name" value="OS05G0165500 PROTEIN"/>
    <property type="match status" value="1"/>
</dbReference>
<gene>
    <name evidence="2" type="ORF">POTOM_025294</name>
</gene>
<reference evidence="2" key="1">
    <citation type="journal article" date="2020" name="bioRxiv">
        <title>Hybrid origin of Populus tomentosa Carr. identified through genome sequencing and phylogenomic analysis.</title>
        <authorList>
            <person name="An X."/>
            <person name="Gao K."/>
            <person name="Chen Z."/>
            <person name="Li J."/>
            <person name="Yang X."/>
            <person name="Yang X."/>
            <person name="Zhou J."/>
            <person name="Guo T."/>
            <person name="Zhao T."/>
            <person name="Huang S."/>
            <person name="Miao D."/>
            <person name="Khan W.U."/>
            <person name="Rao P."/>
            <person name="Ye M."/>
            <person name="Lei B."/>
            <person name="Liao W."/>
            <person name="Wang J."/>
            <person name="Ji L."/>
            <person name="Li Y."/>
            <person name="Guo B."/>
            <person name="Mustafa N.S."/>
            <person name="Li S."/>
            <person name="Yun Q."/>
            <person name="Keller S.R."/>
            <person name="Mao J."/>
            <person name="Zhang R."/>
            <person name="Strauss S.H."/>
        </authorList>
    </citation>
    <scope>NUCLEOTIDE SEQUENCE</scope>
    <source>
        <strain evidence="2">GM15</strain>
        <tissue evidence="2">Leaf</tissue>
    </source>
</reference>
<accession>A0A8X7ZNV0</accession>
<proteinExistence type="predicted"/>
<dbReference type="OrthoDB" id="691043at2759"/>
<sequence length="280" mass="31624">MLRRSATPDVDLPVQKALQIKQDDKFFSRLLSRESSMANPSFRVYYGGVSVGVPFVWESQPGTPKYTFCEKTLPPLTPPPSYYTNSDKKTIKKHSRSSLLQLLFSRNNLKKNNVSTSATNLSPTPSSASWSSLNSSSLLTPRKYHGRSSYSSRGSSFDSRVFEDVEESHMGSPTSTLCFGISGRNASTGTIDLLLKTRSDLAHTIQKDEHKQKQNQIEYKAQGNFFITVNHKQFVLGKIQLVNVMGPKHLYFKNLKNKRAKKDVLLKDLILFFLMTDKED</sequence>
<comment type="caution">
    <text evidence="2">The sequence shown here is derived from an EMBL/GenBank/DDBJ whole genome shotgun (WGS) entry which is preliminary data.</text>
</comment>
<feature type="region of interest" description="Disordered" evidence="1">
    <location>
        <begin position="113"/>
        <end position="134"/>
    </location>
</feature>
<evidence type="ECO:0000313" key="3">
    <source>
        <dbReference type="Proteomes" id="UP000886885"/>
    </source>
</evidence>
<dbReference type="AlphaFoldDB" id="A0A8X7ZNV0"/>